<evidence type="ECO:0000256" key="1">
    <source>
        <dbReference type="SAM" id="MobiDB-lite"/>
    </source>
</evidence>
<dbReference type="Proteomes" id="UP001179121">
    <property type="component" value="Chromosome"/>
</dbReference>
<protein>
    <submittedName>
        <fullName evidence="4">4HB_MCP_1 domain-containing protein</fullName>
    </submittedName>
</protein>
<dbReference type="RefSeq" id="WP_289270722.1">
    <property type="nucleotide sequence ID" value="NZ_OX365700.1"/>
</dbReference>
<keyword evidence="2" id="KW-0472">Membrane</keyword>
<dbReference type="KEGG" id="nti:DNFV4_03916"/>
<feature type="compositionally biased region" description="Low complexity" evidence="1">
    <location>
        <begin position="234"/>
        <end position="247"/>
    </location>
</feature>
<dbReference type="AlphaFoldDB" id="A0AA86T747"/>
<accession>A0AA86T747</accession>
<dbReference type="EMBL" id="OX365700">
    <property type="protein sequence ID" value="CAI4033480.1"/>
    <property type="molecule type" value="Genomic_DNA"/>
</dbReference>
<proteinExistence type="predicted"/>
<feature type="region of interest" description="Disordered" evidence="1">
    <location>
        <begin position="233"/>
        <end position="262"/>
    </location>
</feature>
<reference evidence="4" key="1">
    <citation type="submission" date="2022-10" db="EMBL/GenBank/DDBJ databases">
        <authorList>
            <person name="Koch H."/>
        </authorList>
    </citation>
    <scope>NUCLEOTIDE SEQUENCE</scope>
    <source>
        <strain evidence="4">DNF</strain>
    </source>
</reference>
<feature type="domain" description="Chemotaxis methyl-accepting receptor HlyB-like 4HB MCP" evidence="3">
    <location>
        <begin position="17"/>
        <end position="196"/>
    </location>
</feature>
<name>A0AA86T747_9BACT</name>
<keyword evidence="2" id="KW-1133">Transmembrane helix</keyword>
<keyword evidence="2" id="KW-0812">Transmembrane</keyword>
<sequence>MKLFKGLSLREIGFPQITLSLLIIGLGWLGGQELSQVDQDLRVMYTEYTLGATDLAHIMADVMRYRTTIVRALEADSKKEFDRITAGLPELRAQIQHAIDRYAAASLRVSRSGRSEPEDLEALRLSLDDYFHSAGKTTDLLLLEWTAPTPAQATKLRREAEVHAAENAGPKVVQVSIALDRLLETVADVAKDMRDQGTRTIRITSSLLFFGSTFLAFLNLLVAMRSAAARKRQAASSSSHSSRNAEAGLAFPRADTKLAGSE</sequence>
<evidence type="ECO:0000259" key="3">
    <source>
        <dbReference type="Pfam" id="PF12729"/>
    </source>
</evidence>
<organism evidence="4 5">
    <name type="scientific">Nitrospira tepida</name>
    <dbReference type="NCBI Taxonomy" id="2973512"/>
    <lineage>
        <taxon>Bacteria</taxon>
        <taxon>Pseudomonadati</taxon>
        <taxon>Nitrospirota</taxon>
        <taxon>Nitrospiria</taxon>
        <taxon>Nitrospirales</taxon>
        <taxon>Nitrospiraceae</taxon>
        <taxon>Nitrospira</taxon>
    </lineage>
</organism>
<gene>
    <name evidence="4" type="ORF">DNFV4_03916</name>
</gene>
<feature type="transmembrane region" description="Helical" evidence="2">
    <location>
        <begin position="203"/>
        <end position="222"/>
    </location>
</feature>
<dbReference type="InterPro" id="IPR024478">
    <property type="entry name" value="HlyB_4HB_MCP"/>
</dbReference>
<dbReference type="Pfam" id="PF12729">
    <property type="entry name" value="4HB_MCP_1"/>
    <property type="match status" value="1"/>
</dbReference>
<evidence type="ECO:0000313" key="4">
    <source>
        <dbReference type="EMBL" id="CAI4033480.1"/>
    </source>
</evidence>
<evidence type="ECO:0000256" key="2">
    <source>
        <dbReference type="SAM" id="Phobius"/>
    </source>
</evidence>
<evidence type="ECO:0000313" key="5">
    <source>
        <dbReference type="Proteomes" id="UP001179121"/>
    </source>
</evidence>
<keyword evidence="5" id="KW-1185">Reference proteome</keyword>